<dbReference type="EMBL" id="CP073041">
    <property type="protein sequence ID" value="UXE60780.1"/>
    <property type="molecule type" value="Genomic_DNA"/>
</dbReference>
<protein>
    <recommendedName>
        <fullName evidence="11">Isopentenyl-diphosphate delta-isomerase</fullName>
        <shortName evidence="11">IPP isomerase</shortName>
        <ecNumber evidence="11">5.3.3.2</ecNumber>
    </recommendedName>
    <alternativeName>
        <fullName evidence="11">Isopentenyl diphosphate:dimethylallyl diphosphate isomerase</fullName>
    </alternativeName>
    <alternativeName>
        <fullName evidence="11">Isopentenyl pyrophosphate isomerase</fullName>
    </alternativeName>
    <alternativeName>
        <fullName evidence="11">Type 2 isopentenyl diphosphate isomerase</fullName>
        <shortName evidence="11">IDI-2</shortName>
    </alternativeName>
</protein>
<dbReference type="CDD" id="cd02811">
    <property type="entry name" value="IDI-2_FMN"/>
    <property type="match status" value="1"/>
</dbReference>
<dbReference type="InterPro" id="IPR011179">
    <property type="entry name" value="IPdP_isomerase"/>
</dbReference>
<dbReference type="SUPFAM" id="SSF51395">
    <property type="entry name" value="FMN-linked oxidoreductases"/>
    <property type="match status" value="1"/>
</dbReference>
<evidence type="ECO:0000256" key="2">
    <source>
        <dbReference type="ARBA" id="ARBA00022490"/>
    </source>
</evidence>
<feature type="binding site" evidence="11">
    <location>
        <position position="192"/>
    </location>
    <ligand>
        <name>FMN</name>
        <dbReference type="ChEBI" id="CHEBI:58210"/>
    </ligand>
</feature>
<keyword evidence="6 11" id="KW-0460">Magnesium</keyword>
<feature type="binding site" evidence="11">
    <location>
        <position position="66"/>
    </location>
    <ligand>
        <name>FMN</name>
        <dbReference type="ChEBI" id="CHEBI:58210"/>
    </ligand>
</feature>
<dbReference type="KEGG" id="wna:KA717_35740"/>
<evidence type="ECO:0000256" key="6">
    <source>
        <dbReference type="ARBA" id="ARBA00022842"/>
    </source>
</evidence>
<evidence type="ECO:0000256" key="4">
    <source>
        <dbReference type="ARBA" id="ARBA00022643"/>
    </source>
</evidence>
<feature type="binding site" evidence="11">
    <location>
        <position position="160"/>
    </location>
    <ligand>
        <name>substrate</name>
    </ligand>
</feature>
<feature type="binding site" evidence="11">
    <location>
        <position position="222"/>
    </location>
    <ligand>
        <name>FMN</name>
        <dbReference type="ChEBI" id="CHEBI:58210"/>
    </ligand>
</feature>
<evidence type="ECO:0000256" key="11">
    <source>
        <dbReference type="HAMAP-Rule" id="MF_00354"/>
    </source>
</evidence>
<evidence type="ECO:0000313" key="13">
    <source>
        <dbReference type="EMBL" id="UXE60780.1"/>
    </source>
</evidence>
<name>A0A977KYK5_9CYAN</name>
<keyword evidence="3 11" id="KW-0285">Flavoprotein</keyword>
<evidence type="ECO:0000256" key="9">
    <source>
        <dbReference type="ARBA" id="ARBA00023235"/>
    </source>
</evidence>
<feature type="binding site" evidence="11">
    <location>
        <position position="161"/>
    </location>
    <ligand>
        <name>Mg(2+)</name>
        <dbReference type="ChEBI" id="CHEBI:18420"/>
    </ligand>
</feature>
<dbReference type="HAMAP" id="MF_00354">
    <property type="entry name" value="Idi_2"/>
    <property type="match status" value="1"/>
</dbReference>
<comment type="cofactor">
    <cofactor evidence="11">
        <name>NADPH</name>
        <dbReference type="ChEBI" id="CHEBI:57783"/>
    </cofactor>
</comment>
<feature type="binding site" evidence="11">
    <location>
        <begin position="272"/>
        <end position="274"/>
    </location>
    <ligand>
        <name>FMN</name>
        <dbReference type="ChEBI" id="CHEBI:58210"/>
    </ligand>
</feature>
<keyword evidence="8 11" id="KW-0414">Isoprene biosynthesis</keyword>
<keyword evidence="7 11" id="KW-0521">NADP</keyword>
<feature type="binding site" evidence="11">
    <location>
        <begin position="8"/>
        <end position="9"/>
    </location>
    <ligand>
        <name>substrate</name>
    </ligand>
</feature>
<keyword evidence="5 11" id="KW-0479">Metal-binding</keyword>
<dbReference type="GO" id="GO:0070402">
    <property type="term" value="F:NADPH binding"/>
    <property type="evidence" value="ECO:0007669"/>
    <property type="project" value="UniProtKB-UniRule"/>
</dbReference>
<comment type="function">
    <text evidence="11">Involved in the biosynthesis of isoprenoids. Catalyzes the 1,3-allylic rearrangement of the homoallylic substrate isopentenyl (IPP) to its allylic isomer, dimethylallyl diphosphate (DMAPP).</text>
</comment>
<dbReference type="Pfam" id="PF01070">
    <property type="entry name" value="FMN_dh"/>
    <property type="match status" value="1"/>
</dbReference>
<dbReference type="PANTHER" id="PTHR43665">
    <property type="entry name" value="ISOPENTENYL-DIPHOSPHATE DELTA-ISOMERASE"/>
    <property type="match status" value="1"/>
</dbReference>
<feature type="binding site" evidence="11">
    <location>
        <begin position="293"/>
        <end position="294"/>
    </location>
    <ligand>
        <name>FMN</name>
        <dbReference type="ChEBI" id="CHEBI:58210"/>
    </ligand>
</feature>
<feature type="binding site" evidence="11">
    <location>
        <begin position="97"/>
        <end position="99"/>
    </location>
    <ligand>
        <name>substrate</name>
    </ligand>
</feature>
<dbReference type="PIRSF" id="PIRSF003314">
    <property type="entry name" value="IPP_isomerase"/>
    <property type="match status" value="1"/>
</dbReference>
<comment type="subcellular location">
    <subcellularLocation>
        <location evidence="11">Cytoplasm</location>
    </subcellularLocation>
</comment>
<dbReference type="GO" id="GO:0004452">
    <property type="term" value="F:isopentenyl-diphosphate delta-isomerase activity"/>
    <property type="evidence" value="ECO:0007669"/>
    <property type="project" value="UniProtKB-UniRule"/>
</dbReference>
<dbReference type="AlphaFoldDB" id="A0A977KYK5"/>
<dbReference type="GO" id="GO:0016491">
    <property type="term" value="F:oxidoreductase activity"/>
    <property type="evidence" value="ECO:0007669"/>
    <property type="project" value="InterPro"/>
</dbReference>
<feature type="binding site" evidence="11">
    <location>
        <begin position="67"/>
        <end position="69"/>
    </location>
    <ligand>
        <name>FMN</name>
        <dbReference type="ChEBI" id="CHEBI:58210"/>
    </ligand>
</feature>
<comment type="catalytic activity">
    <reaction evidence="11">
        <text>isopentenyl diphosphate = dimethylallyl diphosphate</text>
        <dbReference type="Rhea" id="RHEA:23284"/>
        <dbReference type="ChEBI" id="CHEBI:57623"/>
        <dbReference type="ChEBI" id="CHEBI:128769"/>
        <dbReference type="EC" id="5.3.3.2"/>
    </reaction>
</comment>
<dbReference type="GO" id="GO:0005737">
    <property type="term" value="C:cytoplasm"/>
    <property type="evidence" value="ECO:0007669"/>
    <property type="project" value="UniProtKB-SubCell"/>
</dbReference>
<evidence type="ECO:0000256" key="8">
    <source>
        <dbReference type="ARBA" id="ARBA00023229"/>
    </source>
</evidence>
<feature type="binding site" evidence="11">
    <location>
        <position position="125"/>
    </location>
    <ligand>
        <name>FMN</name>
        <dbReference type="ChEBI" id="CHEBI:58210"/>
    </ligand>
</feature>
<dbReference type="PANTHER" id="PTHR43665:SF1">
    <property type="entry name" value="ISOPENTENYL-DIPHOSPHATE DELTA-ISOMERASE"/>
    <property type="match status" value="1"/>
</dbReference>
<dbReference type="GO" id="GO:0008299">
    <property type="term" value="P:isoprenoid biosynthetic process"/>
    <property type="evidence" value="ECO:0007669"/>
    <property type="project" value="UniProtKB-UniRule"/>
</dbReference>
<accession>A0A977KYK5</accession>
<evidence type="ECO:0000256" key="7">
    <source>
        <dbReference type="ARBA" id="ARBA00022857"/>
    </source>
</evidence>
<evidence type="ECO:0000259" key="12">
    <source>
        <dbReference type="Pfam" id="PF01070"/>
    </source>
</evidence>
<dbReference type="Gene3D" id="3.20.20.70">
    <property type="entry name" value="Aldolase class I"/>
    <property type="match status" value="1"/>
</dbReference>
<dbReference type="GO" id="GO:0010181">
    <property type="term" value="F:FMN binding"/>
    <property type="evidence" value="ECO:0007669"/>
    <property type="project" value="UniProtKB-UniRule"/>
</dbReference>
<comment type="similarity">
    <text evidence="11">Belongs to the IPP isomerase type 2 family.</text>
</comment>
<sequence length="349" mass="37393">MSGSTEHRKADHIEIVLEKDVAAKGVTTGFERFFLEHCALPDLNLEEIDLSLTLWQKSLKAPLLISSMTGGTDIALKINLHLAAVAQSLGLAMGVGSQRAAIEKPELVATYQVRKVAPDILLFANLGAVQLNYGYGLEEAKRAVEMIEADALILHLNPLQEAVQPGGDRSWQGLSPKIEQLTQKLAVPVIAKEVGNGISGALARRLVDCGVAAIDVAGAGGTSWSEVEAHRQTDPKLRHIAHAFADWGIPTALSLIEVSRTVPQIPIFASGGIRNGIDAAKALILGATLVGSAAPILASAIFDEEQVYQKCQALVEELKIAAFCSNAANLEQIRRIPLRRCDTWEVVNI</sequence>
<comment type="caution">
    <text evidence="11">Lacks conserved residue(s) required for the propagation of feature annotation.</text>
</comment>
<dbReference type="NCBIfam" id="TIGR02151">
    <property type="entry name" value="IPP_isom_2"/>
    <property type="match status" value="1"/>
</dbReference>
<evidence type="ECO:0000256" key="5">
    <source>
        <dbReference type="ARBA" id="ARBA00022723"/>
    </source>
</evidence>
<reference evidence="13" key="1">
    <citation type="submission" date="2021-04" db="EMBL/GenBank/DDBJ databases">
        <title>Genome sequence of Woronichinia naegeliana from Washington state freshwater lake bloom.</title>
        <authorList>
            <person name="Dreher T.W."/>
        </authorList>
    </citation>
    <scope>NUCLEOTIDE SEQUENCE</scope>
    <source>
        <strain evidence="13">WA131</strain>
    </source>
</reference>
<comment type="cofactor">
    <cofactor evidence="1 11">
        <name>FMN</name>
        <dbReference type="ChEBI" id="CHEBI:58210"/>
    </cofactor>
</comment>
<evidence type="ECO:0000256" key="1">
    <source>
        <dbReference type="ARBA" id="ARBA00001917"/>
    </source>
</evidence>
<keyword evidence="2 11" id="KW-0963">Cytoplasm</keyword>
<proteinExistence type="inferred from homology"/>
<dbReference type="EC" id="5.3.3.2" evidence="11"/>
<evidence type="ECO:0000256" key="10">
    <source>
        <dbReference type="ARBA" id="ARBA00025810"/>
    </source>
</evidence>
<keyword evidence="4 11" id="KW-0288">FMN</keyword>
<feature type="binding site" evidence="11">
    <location>
        <position position="97"/>
    </location>
    <ligand>
        <name>FMN</name>
        <dbReference type="ChEBI" id="CHEBI:58210"/>
    </ligand>
</feature>
<comment type="subunit">
    <text evidence="10 11">Homooctamer. Dimer of tetramers.</text>
</comment>
<dbReference type="Proteomes" id="UP001065613">
    <property type="component" value="Chromosome"/>
</dbReference>
<keyword evidence="9 11" id="KW-0413">Isomerase</keyword>
<dbReference type="InterPro" id="IPR013785">
    <property type="entry name" value="Aldolase_TIM"/>
</dbReference>
<evidence type="ECO:0000256" key="3">
    <source>
        <dbReference type="ARBA" id="ARBA00022630"/>
    </source>
</evidence>
<organism evidence="13">
    <name type="scientific">Woronichinia naegeliana WA131</name>
    <dbReference type="NCBI Taxonomy" id="2824559"/>
    <lineage>
        <taxon>Bacteria</taxon>
        <taxon>Bacillati</taxon>
        <taxon>Cyanobacteriota</taxon>
        <taxon>Cyanophyceae</taxon>
        <taxon>Synechococcales</taxon>
        <taxon>Coelosphaeriaceae</taxon>
        <taxon>Woronichinia</taxon>
    </lineage>
</organism>
<gene>
    <name evidence="11 13" type="primary">fni</name>
    <name evidence="13" type="ORF">KA717_35740</name>
</gene>
<comment type="cofactor">
    <cofactor evidence="11">
        <name>Mg(2+)</name>
        <dbReference type="ChEBI" id="CHEBI:18420"/>
    </cofactor>
</comment>
<dbReference type="GO" id="GO:0000287">
    <property type="term" value="F:magnesium ion binding"/>
    <property type="evidence" value="ECO:0007669"/>
    <property type="project" value="UniProtKB-UniRule"/>
</dbReference>
<feature type="domain" description="FMN-dependent dehydrogenase" evidence="12">
    <location>
        <begin position="177"/>
        <end position="335"/>
    </location>
</feature>
<dbReference type="InterPro" id="IPR000262">
    <property type="entry name" value="FMN-dep_DH"/>
</dbReference>